<reference evidence="3 4" key="1">
    <citation type="submission" date="2019-06" db="EMBL/GenBank/DDBJ databases">
        <authorList>
            <person name="Li M."/>
        </authorList>
    </citation>
    <scope>NUCLEOTIDE SEQUENCE [LARGE SCALE GENOMIC DNA]</scope>
    <source>
        <strain evidence="3 4">BGMRC6574</strain>
    </source>
</reference>
<dbReference type="RefSeq" id="WP_141167765.1">
    <property type="nucleotide sequence ID" value="NZ_VHLH01000029.1"/>
</dbReference>
<dbReference type="PROSITE" id="PS51819">
    <property type="entry name" value="VOC"/>
    <property type="match status" value="1"/>
</dbReference>
<dbReference type="InterPro" id="IPR004360">
    <property type="entry name" value="Glyas_Fos-R_dOase_dom"/>
</dbReference>
<dbReference type="Proteomes" id="UP000320314">
    <property type="component" value="Unassembled WGS sequence"/>
</dbReference>
<organism evidence="3 4">
    <name type="scientific">Pararhizobium mangrovi</name>
    <dbReference type="NCBI Taxonomy" id="2590452"/>
    <lineage>
        <taxon>Bacteria</taxon>
        <taxon>Pseudomonadati</taxon>
        <taxon>Pseudomonadota</taxon>
        <taxon>Alphaproteobacteria</taxon>
        <taxon>Hyphomicrobiales</taxon>
        <taxon>Rhizobiaceae</taxon>
        <taxon>Rhizobium/Agrobacterium group</taxon>
        <taxon>Pararhizobium</taxon>
    </lineage>
</organism>
<dbReference type="InterPro" id="IPR037523">
    <property type="entry name" value="VOC_core"/>
</dbReference>
<proteinExistence type="predicted"/>
<dbReference type="Pfam" id="PF00903">
    <property type="entry name" value="Glyoxalase"/>
    <property type="match status" value="1"/>
</dbReference>
<feature type="domain" description="VOC" evidence="2">
    <location>
        <begin position="6"/>
        <end position="128"/>
    </location>
</feature>
<protein>
    <submittedName>
        <fullName evidence="3">VOC family protein</fullName>
    </submittedName>
</protein>
<evidence type="ECO:0000259" key="2">
    <source>
        <dbReference type="PROSITE" id="PS51819"/>
    </source>
</evidence>
<dbReference type="PANTHER" id="PTHR43048:SF3">
    <property type="entry name" value="METHYLMALONYL-COA EPIMERASE, MITOCHONDRIAL"/>
    <property type="match status" value="1"/>
</dbReference>
<evidence type="ECO:0000256" key="1">
    <source>
        <dbReference type="ARBA" id="ARBA00022723"/>
    </source>
</evidence>
<dbReference type="OrthoDB" id="7947929at2"/>
<dbReference type="AlphaFoldDB" id="A0A506TZ81"/>
<keyword evidence="4" id="KW-1185">Reference proteome</keyword>
<accession>A0A506TZ81</accession>
<dbReference type="PANTHER" id="PTHR43048">
    <property type="entry name" value="METHYLMALONYL-COA EPIMERASE"/>
    <property type="match status" value="1"/>
</dbReference>
<evidence type="ECO:0000313" key="4">
    <source>
        <dbReference type="Proteomes" id="UP000320314"/>
    </source>
</evidence>
<dbReference type="SUPFAM" id="SSF54593">
    <property type="entry name" value="Glyoxalase/Bleomycin resistance protein/Dihydroxybiphenyl dioxygenase"/>
    <property type="match status" value="1"/>
</dbReference>
<dbReference type="GO" id="GO:0046491">
    <property type="term" value="P:L-methylmalonyl-CoA metabolic process"/>
    <property type="evidence" value="ECO:0007669"/>
    <property type="project" value="TreeGrafter"/>
</dbReference>
<evidence type="ECO:0000313" key="3">
    <source>
        <dbReference type="EMBL" id="TPW26508.1"/>
    </source>
</evidence>
<sequence length="144" mass="15939">MQGITGLGHAAIRVADTERTLAFYVGKLGFDEMMRLDDDDGGLMLIYLRITDDQYLEIFPDAEGTHAPDPQANGLNHFCLTVDDLDAVVERLRSNGILPTIEPKTGLDGNRQAWIADPDGNRIELMQMNPEGMQARAIAEMRGH</sequence>
<dbReference type="EMBL" id="VHLH01000029">
    <property type="protein sequence ID" value="TPW26508.1"/>
    <property type="molecule type" value="Genomic_DNA"/>
</dbReference>
<dbReference type="InterPro" id="IPR051785">
    <property type="entry name" value="MMCE/EMCE_epimerase"/>
</dbReference>
<dbReference type="CDD" id="cd06587">
    <property type="entry name" value="VOC"/>
    <property type="match status" value="1"/>
</dbReference>
<comment type="caution">
    <text evidence="3">The sequence shown here is derived from an EMBL/GenBank/DDBJ whole genome shotgun (WGS) entry which is preliminary data.</text>
</comment>
<keyword evidence="1" id="KW-0479">Metal-binding</keyword>
<dbReference type="GO" id="GO:0046872">
    <property type="term" value="F:metal ion binding"/>
    <property type="evidence" value="ECO:0007669"/>
    <property type="project" value="UniProtKB-KW"/>
</dbReference>
<dbReference type="Gene3D" id="3.10.180.10">
    <property type="entry name" value="2,3-Dihydroxybiphenyl 1,2-Dioxygenase, domain 1"/>
    <property type="match status" value="1"/>
</dbReference>
<dbReference type="InterPro" id="IPR029068">
    <property type="entry name" value="Glyas_Bleomycin-R_OHBP_Dase"/>
</dbReference>
<name>A0A506TZ81_9HYPH</name>
<gene>
    <name evidence="3" type="ORF">FJU11_14345</name>
</gene>
<dbReference type="GO" id="GO:0004493">
    <property type="term" value="F:methylmalonyl-CoA epimerase activity"/>
    <property type="evidence" value="ECO:0007669"/>
    <property type="project" value="TreeGrafter"/>
</dbReference>